<evidence type="ECO:0000256" key="1">
    <source>
        <dbReference type="ARBA" id="ARBA00022723"/>
    </source>
</evidence>
<dbReference type="AlphaFoldDB" id="A0A8T9BCU3"/>
<evidence type="ECO:0000256" key="4">
    <source>
        <dbReference type="ARBA" id="ARBA00023125"/>
    </source>
</evidence>
<dbReference type="PROSITE" id="PS50048">
    <property type="entry name" value="ZN2_CY6_FUNGAL_2"/>
    <property type="match status" value="1"/>
</dbReference>
<keyword evidence="5" id="KW-0804">Transcription</keyword>
<dbReference type="Proteomes" id="UP000469559">
    <property type="component" value="Unassembled WGS sequence"/>
</dbReference>
<feature type="region of interest" description="Disordered" evidence="7">
    <location>
        <begin position="74"/>
        <end position="106"/>
    </location>
</feature>
<keyword evidence="1" id="KW-0479">Metal-binding</keyword>
<dbReference type="OrthoDB" id="4064873at2759"/>
<dbReference type="InterPro" id="IPR052478">
    <property type="entry name" value="Metabolite_Synth_Reg"/>
</dbReference>
<evidence type="ECO:0000259" key="8">
    <source>
        <dbReference type="PROSITE" id="PS50048"/>
    </source>
</evidence>
<dbReference type="Gene3D" id="4.10.240.10">
    <property type="entry name" value="Zn(2)-C6 fungal-type DNA-binding domain"/>
    <property type="match status" value="1"/>
</dbReference>
<dbReference type="Pfam" id="PF04082">
    <property type="entry name" value="Fungal_trans"/>
    <property type="match status" value="1"/>
</dbReference>
<dbReference type="SUPFAM" id="SSF57701">
    <property type="entry name" value="Zn2/Cys6 DNA-binding domain"/>
    <property type="match status" value="1"/>
</dbReference>
<evidence type="ECO:0000256" key="3">
    <source>
        <dbReference type="ARBA" id="ARBA00023015"/>
    </source>
</evidence>
<keyword evidence="3" id="KW-0805">Transcription regulation</keyword>
<dbReference type="InterPro" id="IPR001138">
    <property type="entry name" value="Zn2Cys6_DnaBD"/>
</dbReference>
<dbReference type="PANTHER" id="PTHR31779">
    <property type="entry name" value="2-NITROPROPANE DIOXYGENASE FAMILY, PUTATIVE (AFU_ORTHOLOGUE AFUA_2G17430)-RELATED"/>
    <property type="match status" value="1"/>
</dbReference>
<dbReference type="EMBL" id="QGMF01000248">
    <property type="protein sequence ID" value="TVY17515.1"/>
    <property type="molecule type" value="Genomic_DNA"/>
</dbReference>
<dbReference type="PANTHER" id="PTHR31779:SF4">
    <property type="entry name" value="2-NITROPROPANE DIOXYGENASE FAMILY, PUTATIVE (AFU_ORTHOLOGUE AFUA_2G17430)-RELATED"/>
    <property type="match status" value="1"/>
</dbReference>
<dbReference type="GO" id="GO:0006351">
    <property type="term" value="P:DNA-templated transcription"/>
    <property type="evidence" value="ECO:0007669"/>
    <property type="project" value="InterPro"/>
</dbReference>
<evidence type="ECO:0000313" key="9">
    <source>
        <dbReference type="EMBL" id="TVY17515.1"/>
    </source>
</evidence>
<reference evidence="9 10" key="1">
    <citation type="submission" date="2018-05" db="EMBL/GenBank/DDBJ databases">
        <title>Whole genome sequencing for identification of molecular markers to develop diagnostic detection tools for the regulated plant pathogen Lachnellula willkommii.</title>
        <authorList>
            <person name="Giroux E."/>
            <person name="Bilodeau G."/>
        </authorList>
    </citation>
    <scope>NUCLEOTIDE SEQUENCE [LARGE SCALE GENOMIC DNA]</scope>
    <source>
        <strain evidence="9 10">CBS 203.66</strain>
    </source>
</reference>
<dbReference type="CDD" id="cd00067">
    <property type="entry name" value="GAL4"/>
    <property type="match status" value="1"/>
</dbReference>
<proteinExistence type="predicted"/>
<evidence type="ECO:0000313" key="10">
    <source>
        <dbReference type="Proteomes" id="UP000469559"/>
    </source>
</evidence>
<keyword evidence="2" id="KW-0862">Zinc</keyword>
<dbReference type="SMART" id="SM00906">
    <property type="entry name" value="Fungal_trans"/>
    <property type="match status" value="1"/>
</dbReference>
<feature type="domain" description="Zn(2)-C6 fungal-type" evidence="8">
    <location>
        <begin position="29"/>
        <end position="58"/>
    </location>
</feature>
<feature type="region of interest" description="Disordered" evidence="7">
    <location>
        <begin position="1"/>
        <end position="23"/>
    </location>
</feature>
<dbReference type="SMART" id="SM00066">
    <property type="entry name" value="GAL4"/>
    <property type="match status" value="1"/>
</dbReference>
<dbReference type="GO" id="GO:0009410">
    <property type="term" value="P:response to xenobiotic stimulus"/>
    <property type="evidence" value="ECO:0007669"/>
    <property type="project" value="TreeGrafter"/>
</dbReference>
<dbReference type="CDD" id="cd12148">
    <property type="entry name" value="fungal_TF_MHR"/>
    <property type="match status" value="1"/>
</dbReference>
<keyword evidence="4" id="KW-0238">DNA-binding</keyword>
<protein>
    <submittedName>
        <fullName evidence="9">Protein RDR1</fullName>
    </submittedName>
</protein>
<dbReference type="InterPro" id="IPR007219">
    <property type="entry name" value="XnlR_reg_dom"/>
</dbReference>
<comment type="caution">
    <text evidence="9">The sequence shown here is derived from an EMBL/GenBank/DDBJ whole genome shotgun (WGS) entry which is preliminary data.</text>
</comment>
<sequence>MSRTPLNALPPTFDASSPRKRQRRRIRKACEPCRNRKVKCDGAHPCEVCIGYDYSCVYANSDIRTSTSEQVIPVGTPSIDLDTASKPRDQPPQASDSHETINTEPQKQLYVLSEERQSPRTGNTRFTRVDSAIAFPRSLGLAVNAEEPPRLQAFAWNTGTRIDNNPVIRQNIFQYITHLNVETLSTVFFTSVNPIFDIIRRDEFNHQFSRCWETQSIDAGFEVVLSGVLALGSLFSPQPAFMHEAELIERARTTLDSTFAHSEVLLSVDFVIGWILRSIYLRCTTKPHVSWVASSMAMHIAESIGLHQEMSEMRITPGKRGGMSEEEVEGRRRVFWTADCLNRLFSAQYGRTKIMLQNTTCRYPTTVNDDGKDEFISLIRLMPDLCDVGSPSSATVLTDGIVRLGRMDISKSPLLLLRADALFCVYRKLRYIGVTLSQKQTEVILSVIRSALEAADSLALQSQQWWTIIGVPFHSVCVLIALNTMESLTLLQKAMETLQNVVGVFNSHVSREALRTAHYLVKVTEKKRRGELECLQRCLNLNAQMSAATPTQTPPLDGAAELPSFEWPTDIDLGFFDFLDTSYMDGDTGMAGGIDGLHES</sequence>
<dbReference type="GO" id="GO:0008270">
    <property type="term" value="F:zinc ion binding"/>
    <property type="evidence" value="ECO:0007669"/>
    <property type="project" value="InterPro"/>
</dbReference>
<organism evidence="9 10">
    <name type="scientific">Lachnellula arida</name>
    <dbReference type="NCBI Taxonomy" id="1316785"/>
    <lineage>
        <taxon>Eukaryota</taxon>
        <taxon>Fungi</taxon>
        <taxon>Dikarya</taxon>
        <taxon>Ascomycota</taxon>
        <taxon>Pezizomycotina</taxon>
        <taxon>Leotiomycetes</taxon>
        <taxon>Helotiales</taxon>
        <taxon>Lachnaceae</taxon>
        <taxon>Lachnellula</taxon>
    </lineage>
</organism>
<evidence type="ECO:0000256" key="5">
    <source>
        <dbReference type="ARBA" id="ARBA00023163"/>
    </source>
</evidence>
<gene>
    <name evidence="9" type="primary">RDR1_1</name>
    <name evidence="9" type="ORF">LARI1_G004666</name>
</gene>
<accession>A0A8T9BCU3</accession>
<name>A0A8T9BCU3_9HELO</name>
<evidence type="ECO:0000256" key="7">
    <source>
        <dbReference type="SAM" id="MobiDB-lite"/>
    </source>
</evidence>
<evidence type="ECO:0000256" key="2">
    <source>
        <dbReference type="ARBA" id="ARBA00022833"/>
    </source>
</evidence>
<dbReference type="GO" id="GO:0003677">
    <property type="term" value="F:DNA binding"/>
    <property type="evidence" value="ECO:0007669"/>
    <property type="project" value="UniProtKB-KW"/>
</dbReference>
<dbReference type="InterPro" id="IPR036864">
    <property type="entry name" value="Zn2-C6_fun-type_DNA-bd_sf"/>
</dbReference>
<keyword evidence="10" id="KW-1185">Reference proteome</keyword>
<keyword evidence="6" id="KW-0539">Nucleus</keyword>
<dbReference type="Pfam" id="PF00172">
    <property type="entry name" value="Zn_clus"/>
    <property type="match status" value="1"/>
</dbReference>
<evidence type="ECO:0000256" key="6">
    <source>
        <dbReference type="ARBA" id="ARBA00023242"/>
    </source>
</evidence>
<dbReference type="GO" id="GO:0000981">
    <property type="term" value="F:DNA-binding transcription factor activity, RNA polymerase II-specific"/>
    <property type="evidence" value="ECO:0007669"/>
    <property type="project" value="InterPro"/>
</dbReference>
<dbReference type="PROSITE" id="PS00463">
    <property type="entry name" value="ZN2_CY6_FUNGAL_1"/>
    <property type="match status" value="1"/>
</dbReference>